<dbReference type="InterPro" id="IPR046142">
    <property type="entry name" value="DUF6144"/>
</dbReference>
<organism evidence="1 2">
    <name type="scientific">Paralabilibaculum antarcticum</name>
    <dbReference type="NCBI Taxonomy" id="2912572"/>
    <lineage>
        <taxon>Bacteria</taxon>
        <taxon>Pseudomonadati</taxon>
        <taxon>Bacteroidota</taxon>
        <taxon>Bacteroidia</taxon>
        <taxon>Marinilabiliales</taxon>
        <taxon>Marinifilaceae</taxon>
        <taxon>Paralabilibaculum</taxon>
    </lineage>
</organism>
<evidence type="ECO:0000313" key="1">
    <source>
        <dbReference type="EMBL" id="MDE5419748.1"/>
    </source>
</evidence>
<name>A0ABT5VWF4_9BACT</name>
<sequence>MKYQETGRFGRLTKNLRKQGFEAEMEKILHDSKDFQKLNKKQQTKYIETVMDRMVDAIGQSKTNNVLFACGEQCCGKSWSTFVKKIWTNSESLENFFENLNEEEEKYNTSISYDHLKHSIKVNRTKCICGLINKGEHFVDNNSYCNCSTGHMSKFFNSVFSVKKISLIKTIYNGADKCEWNIVLNE</sequence>
<keyword evidence="2" id="KW-1185">Reference proteome</keyword>
<dbReference type="Pfam" id="PF19641">
    <property type="entry name" value="DUF6144"/>
    <property type="match status" value="1"/>
</dbReference>
<accession>A0ABT5VWF4</accession>
<reference evidence="1 2" key="1">
    <citation type="submission" date="2022-01" db="EMBL/GenBank/DDBJ databases">
        <title>Labilibaculum sp. nov, a marine bacterium isolated from Antarctica.</title>
        <authorList>
            <person name="Dai W."/>
        </authorList>
    </citation>
    <scope>NUCLEOTIDE SEQUENCE [LARGE SCALE GENOMIC DNA]</scope>
    <source>
        <strain evidence="1 2">DW002</strain>
    </source>
</reference>
<dbReference type="EMBL" id="JAKJSC010000005">
    <property type="protein sequence ID" value="MDE5419748.1"/>
    <property type="molecule type" value="Genomic_DNA"/>
</dbReference>
<gene>
    <name evidence="1" type="ORF">L3049_17275</name>
</gene>
<evidence type="ECO:0000313" key="2">
    <source>
        <dbReference type="Proteomes" id="UP001528920"/>
    </source>
</evidence>
<dbReference type="RefSeq" id="WP_275111077.1">
    <property type="nucleotide sequence ID" value="NZ_JAKJSC010000005.1"/>
</dbReference>
<comment type="caution">
    <text evidence="1">The sequence shown here is derived from an EMBL/GenBank/DDBJ whole genome shotgun (WGS) entry which is preliminary data.</text>
</comment>
<proteinExistence type="predicted"/>
<dbReference type="Proteomes" id="UP001528920">
    <property type="component" value="Unassembled WGS sequence"/>
</dbReference>
<protein>
    <submittedName>
        <fullName evidence="1">DUF6144 family protein</fullName>
    </submittedName>
</protein>